<gene>
    <name evidence="9 10" type="primary">trmB</name>
    <name evidence="10" type="ORF">H9735_06310</name>
</gene>
<dbReference type="Proteomes" id="UP000886721">
    <property type="component" value="Unassembled WGS sequence"/>
</dbReference>
<evidence type="ECO:0000256" key="5">
    <source>
        <dbReference type="ARBA" id="ARBA00022691"/>
    </source>
</evidence>
<dbReference type="EMBL" id="DXEM01000019">
    <property type="protein sequence ID" value="HIX67726.1"/>
    <property type="molecule type" value="Genomic_DNA"/>
</dbReference>
<feature type="binding site" evidence="9">
    <location>
        <position position="68"/>
    </location>
    <ligand>
        <name>S-adenosyl-L-methionine</name>
        <dbReference type="ChEBI" id="CHEBI:59789"/>
    </ligand>
</feature>
<evidence type="ECO:0000256" key="1">
    <source>
        <dbReference type="ARBA" id="ARBA00000142"/>
    </source>
</evidence>
<protein>
    <recommendedName>
        <fullName evidence="9">tRNA (guanine-N(7)-)-methyltransferase</fullName>
        <ecNumber evidence="9">2.1.1.33</ecNumber>
    </recommendedName>
    <alternativeName>
        <fullName evidence="9">tRNA (guanine(46)-N(7))-methyltransferase</fullName>
    </alternativeName>
    <alternativeName>
        <fullName evidence="9">tRNA(m7G46)-methyltransferase</fullName>
    </alternativeName>
</protein>
<evidence type="ECO:0000256" key="2">
    <source>
        <dbReference type="ARBA" id="ARBA00003015"/>
    </source>
</evidence>
<evidence type="ECO:0000256" key="3">
    <source>
        <dbReference type="ARBA" id="ARBA00022603"/>
    </source>
</evidence>
<evidence type="ECO:0000256" key="8">
    <source>
        <dbReference type="ARBA" id="ARBA00060767"/>
    </source>
</evidence>
<feature type="binding site" evidence="9">
    <location>
        <position position="95"/>
    </location>
    <ligand>
        <name>S-adenosyl-L-methionine</name>
        <dbReference type="ChEBI" id="CHEBI:59789"/>
    </ligand>
</feature>
<keyword evidence="5 9" id="KW-0949">S-adenosyl-L-methionine</keyword>
<dbReference type="EC" id="2.1.1.33" evidence="9"/>
<dbReference type="HAMAP" id="MF_01057">
    <property type="entry name" value="tRNA_methyltr_TrmB"/>
    <property type="match status" value="1"/>
</dbReference>
<feature type="binding site" evidence="9">
    <location>
        <position position="43"/>
    </location>
    <ligand>
        <name>S-adenosyl-L-methionine</name>
        <dbReference type="ChEBI" id="CHEBI:59789"/>
    </ligand>
</feature>
<comment type="function">
    <text evidence="2 9">Catalyzes the formation of N(7)-methylguanine at position 46 (m7G46) in tRNA.</text>
</comment>
<keyword evidence="3 9" id="KW-0489">Methyltransferase</keyword>
<evidence type="ECO:0000313" key="10">
    <source>
        <dbReference type="EMBL" id="HIX67726.1"/>
    </source>
</evidence>
<dbReference type="CDD" id="cd02440">
    <property type="entry name" value="AdoMet_MTases"/>
    <property type="match status" value="1"/>
</dbReference>
<dbReference type="InterPro" id="IPR029063">
    <property type="entry name" value="SAM-dependent_MTases_sf"/>
</dbReference>
<keyword evidence="6 9" id="KW-0819">tRNA processing</keyword>
<dbReference type="AlphaFoldDB" id="A0A9D1WVQ9"/>
<feature type="binding site" evidence="9">
    <location>
        <position position="153"/>
    </location>
    <ligand>
        <name>substrate</name>
    </ligand>
</feature>
<dbReference type="NCBIfam" id="NF001080">
    <property type="entry name" value="PRK00121.2-2"/>
    <property type="match status" value="1"/>
</dbReference>
<evidence type="ECO:0000256" key="4">
    <source>
        <dbReference type="ARBA" id="ARBA00022679"/>
    </source>
</evidence>
<evidence type="ECO:0000256" key="7">
    <source>
        <dbReference type="ARBA" id="ARBA00060552"/>
    </source>
</evidence>
<sequence length="214" mass="25175">MRLRNVPGAKETIIESCFSIQEPETYKGRWAEEFGNQNPIHIEVGMGKGKFILEMARRNPEVNYIGIEKYSSVLVRAVEKTEDFEGKNLRLIRMDAEDIENVFEKGEVSRIYLNFSDPWPKDRHAKRRLTSVRFLERYDNILTSDGRIVFKTDNKDLFDFSLEQVEEAGWILENYTYDLHHSEYNEGNVMTEYEEKFSAKGNPICRLTAYRHES</sequence>
<evidence type="ECO:0000313" key="11">
    <source>
        <dbReference type="Proteomes" id="UP000886721"/>
    </source>
</evidence>
<dbReference type="Gene3D" id="3.40.50.150">
    <property type="entry name" value="Vaccinia Virus protein VP39"/>
    <property type="match status" value="1"/>
</dbReference>
<accession>A0A9D1WVQ9</accession>
<comment type="pathway">
    <text evidence="7 9">tRNA modification; N(7)-methylguanine-tRNA biosynthesis.</text>
</comment>
<dbReference type="FunFam" id="3.40.50.150:FF:000035">
    <property type="entry name" value="tRNA (guanine-N(7)-)-methyltransferase"/>
    <property type="match status" value="1"/>
</dbReference>
<comment type="caution">
    <text evidence="9">Lacks conserved residue(s) required for the propagation of feature annotation.</text>
</comment>
<feature type="binding site" evidence="9">
    <location>
        <begin position="191"/>
        <end position="194"/>
    </location>
    <ligand>
        <name>substrate</name>
    </ligand>
</feature>
<dbReference type="NCBIfam" id="TIGR00091">
    <property type="entry name" value="tRNA (guanosine(46)-N7)-methyltransferase TrmB"/>
    <property type="match status" value="1"/>
</dbReference>
<comment type="similarity">
    <text evidence="8 9">Belongs to the class I-like SAM-binding methyltransferase superfamily. TrmB family.</text>
</comment>
<dbReference type="SUPFAM" id="SSF53335">
    <property type="entry name" value="S-adenosyl-L-methionine-dependent methyltransferases"/>
    <property type="match status" value="1"/>
</dbReference>
<dbReference type="Pfam" id="PF02390">
    <property type="entry name" value="Methyltransf_4"/>
    <property type="match status" value="1"/>
</dbReference>
<dbReference type="PANTHER" id="PTHR23417">
    <property type="entry name" value="3-DEOXY-D-MANNO-OCTULOSONIC-ACID TRANSFERASE/TRNA GUANINE-N 7 - -METHYLTRANSFERASE"/>
    <property type="match status" value="1"/>
</dbReference>
<reference evidence="10" key="2">
    <citation type="submission" date="2021-04" db="EMBL/GenBank/DDBJ databases">
        <authorList>
            <person name="Gilroy R."/>
        </authorList>
    </citation>
    <scope>NUCLEOTIDE SEQUENCE</scope>
    <source>
        <strain evidence="10">CHK191-13928</strain>
    </source>
</reference>
<proteinExistence type="inferred from homology"/>
<evidence type="ECO:0000256" key="6">
    <source>
        <dbReference type="ARBA" id="ARBA00022694"/>
    </source>
</evidence>
<comment type="catalytic activity">
    <reaction evidence="1 9">
        <text>guanosine(46) in tRNA + S-adenosyl-L-methionine = N(7)-methylguanosine(46) in tRNA + S-adenosyl-L-homocysteine</text>
        <dbReference type="Rhea" id="RHEA:42708"/>
        <dbReference type="Rhea" id="RHEA-COMP:10188"/>
        <dbReference type="Rhea" id="RHEA-COMP:10189"/>
        <dbReference type="ChEBI" id="CHEBI:57856"/>
        <dbReference type="ChEBI" id="CHEBI:59789"/>
        <dbReference type="ChEBI" id="CHEBI:74269"/>
        <dbReference type="ChEBI" id="CHEBI:74480"/>
        <dbReference type="EC" id="2.1.1.33"/>
    </reaction>
</comment>
<dbReference type="GO" id="GO:0008176">
    <property type="term" value="F:tRNA (guanine(46)-N7)-methyltransferase activity"/>
    <property type="evidence" value="ECO:0007669"/>
    <property type="project" value="UniProtKB-UniRule"/>
</dbReference>
<name>A0A9D1WVQ9_9FIRM</name>
<feature type="binding site" evidence="9">
    <location>
        <position position="117"/>
    </location>
    <ligand>
        <name>S-adenosyl-L-methionine</name>
        <dbReference type="ChEBI" id="CHEBI:59789"/>
    </ligand>
</feature>
<dbReference type="InterPro" id="IPR055361">
    <property type="entry name" value="tRNA_methyltr_TrmB_bact"/>
</dbReference>
<dbReference type="InterPro" id="IPR003358">
    <property type="entry name" value="tRNA_(Gua-N-7)_MeTrfase_Trmb"/>
</dbReference>
<comment type="caution">
    <text evidence="10">The sequence shown here is derived from an EMBL/GenBank/DDBJ whole genome shotgun (WGS) entry which is preliminary data.</text>
</comment>
<dbReference type="PROSITE" id="PS51625">
    <property type="entry name" value="SAM_MT_TRMB"/>
    <property type="match status" value="1"/>
</dbReference>
<feature type="binding site" evidence="9">
    <location>
        <position position="121"/>
    </location>
    <ligand>
        <name>substrate</name>
    </ligand>
</feature>
<dbReference type="GO" id="GO:0043527">
    <property type="term" value="C:tRNA methyltransferase complex"/>
    <property type="evidence" value="ECO:0007669"/>
    <property type="project" value="TreeGrafter"/>
</dbReference>
<organism evidence="10 11">
    <name type="scientific">Candidatus Anaerostipes excrementavium</name>
    <dbReference type="NCBI Taxonomy" id="2838463"/>
    <lineage>
        <taxon>Bacteria</taxon>
        <taxon>Bacillati</taxon>
        <taxon>Bacillota</taxon>
        <taxon>Clostridia</taxon>
        <taxon>Lachnospirales</taxon>
        <taxon>Lachnospiraceae</taxon>
        <taxon>Anaerostipes</taxon>
    </lineage>
</organism>
<reference evidence="10" key="1">
    <citation type="journal article" date="2021" name="PeerJ">
        <title>Extensive microbial diversity within the chicken gut microbiome revealed by metagenomics and culture.</title>
        <authorList>
            <person name="Gilroy R."/>
            <person name="Ravi A."/>
            <person name="Getino M."/>
            <person name="Pursley I."/>
            <person name="Horton D.L."/>
            <person name="Alikhan N.F."/>
            <person name="Baker D."/>
            <person name="Gharbi K."/>
            <person name="Hall N."/>
            <person name="Watson M."/>
            <person name="Adriaenssens E.M."/>
            <person name="Foster-Nyarko E."/>
            <person name="Jarju S."/>
            <person name="Secka A."/>
            <person name="Antonio M."/>
            <person name="Oren A."/>
            <person name="Chaudhuri R.R."/>
            <person name="La Ragione R."/>
            <person name="Hildebrand F."/>
            <person name="Pallen M.J."/>
        </authorList>
    </citation>
    <scope>NUCLEOTIDE SEQUENCE</scope>
    <source>
        <strain evidence="10">CHK191-13928</strain>
    </source>
</reference>
<evidence type="ECO:0000256" key="9">
    <source>
        <dbReference type="HAMAP-Rule" id="MF_01057"/>
    </source>
</evidence>
<keyword evidence="4 9" id="KW-0808">Transferase</keyword>
<dbReference type="PANTHER" id="PTHR23417:SF14">
    <property type="entry name" value="PENTACOTRIPEPTIDE-REPEAT REGION OF PRORP DOMAIN-CONTAINING PROTEIN"/>
    <property type="match status" value="1"/>
</dbReference>